<evidence type="ECO:0000256" key="3">
    <source>
        <dbReference type="ARBA" id="ARBA00022679"/>
    </source>
</evidence>
<evidence type="ECO:0000259" key="12">
    <source>
        <dbReference type="PROSITE" id="PS50011"/>
    </source>
</evidence>
<dbReference type="Proteomes" id="UP000198341">
    <property type="component" value="Chromosome 5"/>
</dbReference>
<keyword evidence="4 9" id="KW-0547">Nucleotide-binding</keyword>
<feature type="region of interest" description="Disordered" evidence="10">
    <location>
        <begin position="358"/>
        <end position="382"/>
    </location>
</feature>
<dbReference type="PANTHER" id="PTHR24363">
    <property type="entry name" value="SERINE/THREONINE PROTEIN KINASE"/>
    <property type="match status" value="1"/>
</dbReference>
<dbReference type="STRING" id="41875.K8EFY0"/>
<feature type="compositionally biased region" description="Polar residues" evidence="10">
    <location>
        <begin position="45"/>
        <end position="57"/>
    </location>
</feature>
<keyword evidence="3" id="KW-0808">Transferase</keyword>
<dbReference type="eggNOG" id="KOG0583">
    <property type="taxonomic scope" value="Eukaryota"/>
</dbReference>
<evidence type="ECO:0000256" key="2">
    <source>
        <dbReference type="ARBA" id="ARBA00022527"/>
    </source>
</evidence>
<sequence length="605" mass="66760">MTQRLLLSKHPFLSLPYSRRKGTSSGRPPRGATKAAAKDDDVNEETSSFSPGSNLLRTSTGGGGVGTYYQTGDVIKEEYVVKDLLGTGSYGETLLCEHLVGNVREEVALKVLPWESLKKMSAGGGANNDASPWKALDSFERESKVLQSIDYETIPKYVEHFEIEKGTKSGDLEFVLVQKVAKGKSLTELVESGTWRPSEPFVKKMLVQLLETVSYLETLRPPVWHRDITPNNVIVDMENETISLVDFGAVAESAVSGGMEMTRVGTSVGTFGYAAPEQLQGRVGKKSDQYGVGSTILFAMSGCPPSAFPSERLKIAFRGRVTIDDRDIERCLDILLEPLPEDRFRNAKEALELLERGAQRREEMKNNSTRNGSTSRQQDRYYDDEYYQEDDGYYDNRGQYYDPYDPYYGRTTFGAPGFSTTISSELESKRPNRRKKPANTKVQVYRNEDTKELAILIPPAGFTGNSAMSGGFAIAWNAFVATWTVGALASGGAFFALFSIPFWLAGGQMGKSFIDETFESAEISLTDTDFNIVTRTIGKKEYVNDSGSIEDVSGAEVIVESITNGIPNSIISMEVGAKSYKFGRGLKPVELDFVAGEINDFVDKR</sequence>
<dbReference type="EMBL" id="FO082274">
    <property type="protein sequence ID" value="CCO16884.1"/>
    <property type="molecule type" value="Genomic_DNA"/>
</dbReference>
<evidence type="ECO:0000256" key="8">
    <source>
        <dbReference type="ARBA" id="ARBA00048679"/>
    </source>
</evidence>
<reference evidence="13 14" key="1">
    <citation type="submission" date="2011-10" db="EMBL/GenBank/DDBJ databases">
        <authorList>
            <person name="Genoscope - CEA"/>
        </authorList>
    </citation>
    <scope>NUCLEOTIDE SEQUENCE [LARGE SCALE GENOMIC DNA]</scope>
    <source>
        <strain evidence="13 14">RCC 1105</strain>
    </source>
</reference>
<dbReference type="SUPFAM" id="SSF56112">
    <property type="entry name" value="Protein kinase-like (PK-like)"/>
    <property type="match status" value="1"/>
</dbReference>
<keyword evidence="11" id="KW-0472">Membrane</keyword>
<dbReference type="InterPro" id="IPR008266">
    <property type="entry name" value="Tyr_kinase_AS"/>
</dbReference>
<comment type="catalytic activity">
    <reaction evidence="7">
        <text>L-threonyl-[protein] + ATP = O-phospho-L-threonyl-[protein] + ADP + H(+)</text>
        <dbReference type="Rhea" id="RHEA:46608"/>
        <dbReference type="Rhea" id="RHEA-COMP:11060"/>
        <dbReference type="Rhea" id="RHEA-COMP:11605"/>
        <dbReference type="ChEBI" id="CHEBI:15378"/>
        <dbReference type="ChEBI" id="CHEBI:30013"/>
        <dbReference type="ChEBI" id="CHEBI:30616"/>
        <dbReference type="ChEBI" id="CHEBI:61977"/>
        <dbReference type="ChEBI" id="CHEBI:456216"/>
        <dbReference type="EC" id="2.7.11.1"/>
    </reaction>
</comment>
<dbReference type="InterPro" id="IPR017441">
    <property type="entry name" value="Protein_kinase_ATP_BS"/>
</dbReference>
<dbReference type="GO" id="GO:0004674">
    <property type="term" value="F:protein serine/threonine kinase activity"/>
    <property type="evidence" value="ECO:0007669"/>
    <property type="project" value="UniProtKB-KW"/>
</dbReference>
<dbReference type="AlphaFoldDB" id="K8EFY0"/>
<keyword evidence="11" id="KW-0812">Transmembrane</keyword>
<dbReference type="GO" id="GO:0005524">
    <property type="term" value="F:ATP binding"/>
    <property type="evidence" value="ECO:0007669"/>
    <property type="project" value="UniProtKB-UniRule"/>
</dbReference>
<evidence type="ECO:0000256" key="6">
    <source>
        <dbReference type="ARBA" id="ARBA00022840"/>
    </source>
</evidence>
<dbReference type="EC" id="2.7.11.1" evidence="1"/>
<dbReference type="PANTHER" id="PTHR24363:SF0">
    <property type="entry name" value="SERINE_THREONINE KINASE LIKE DOMAIN CONTAINING 1"/>
    <property type="match status" value="1"/>
</dbReference>
<evidence type="ECO:0000256" key="10">
    <source>
        <dbReference type="SAM" id="MobiDB-lite"/>
    </source>
</evidence>
<dbReference type="Pfam" id="PF00069">
    <property type="entry name" value="Pkinase"/>
    <property type="match status" value="1"/>
</dbReference>
<dbReference type="PROSITE" id="PS50011">
    <property type="entry name" value="PROTEIN_KINASE_DOM"/>
    <property type="match status" value="1"/>
</dbReference>
<feature type="region of interest" description="Disordered" evidence="10">
    <location>
        <begin position="10"/>
        <end position="62"/>
    </location>
</feature>
<evidence type="ECO:0000256" key="5">
    <source>
        <dbReference type="ARBA" id="ARBA00022777"/>
    </source>
</evidence>
<keyword evidence="14" id="KW-1185">Reference proteome</keyword>
<dbReference type="PROSITE" id="PS00107">
    <property type="entry name" value="PROTEIN_KINASE_ATP"/>
    <property type="match status" value="1"/>
</dbReference>
<dbReference type="Gene3D" id="1.10.510.10">
    <property type="entry name" value="Transferase(Phosphotransferase) domain 1"/>
    <property type="match status" value="1"/>
</dbReference>
<dbReference type="InterPro" id="IPR000719">
    <property type="entry name" value="Prot_kinase_dom"/>
</dbReference>
<comment type="catalytic activity">
    <reaction evidence="8">
        <text>L-seryl-[protein] + ATP = O-phospho-L-seryl-[protein] + ADP + H(+)</text>
        <dbReference type="Rhea" id="RHEA:17989"/>
        <dbReference type="Rhea" id="RHEA-COMP:9863"/>
        <dbReference type="Rhea" id="RHEA-COMP:11604"/>
        <dbReference type="ChEBI" id="CHEBI:15378"/>
        <dbReference type="ChEBI" id="CHEBI:29999"/>
        <dbReference type="ChEBI" id="CHEBI:30616"/>
        <dbReference type="ChEBI" id="CHEBI:83421"/>
        <dbReference type="ChEBI" id="CHEBI:456216"/>
        <dbReference type="EC" id="2.7.11.1"/>
    </reaction>
</comment>
<organism evidence="13 14">
    <name type="scientific">Bathycoccus prasinos</name>
    <dbReference type="NCBI Taxonomy" id="41875"/>
    <lineage>
        <taxon>Eukaryota</taxon>
        <taxon>Viridiplantae</taxon>
        <taxon>Chlorophyta</taxon>
        <taxon>Mamiellophyceae</taxon>
        <taxon>Mamiellales</taxon>
        <taxon>Bathycoccaceae</taxon>
        <taxon>Bathycoccus</taxon>
    </lineage>
</organism>
<evidence type="ECO:0000256" key="7">
    <source>
        <dbReference type="ARBA" id="ARBA00047899"/>
    </source>
</evidence>
<keyword evidence="6 9" id="KW-0067">ATP-binding</keyword>
<feature type="binding site" evidence="9">
    <location>
        <position position="110"/>
    </location>
    <ligand>
        <name>ATP</name>
        <dbReference type="ChEBI" id="CHEBI:30616"/>
    </ligand>
</feature>
<proteinExistence type="predicted"/>
<evidence type="ECO:0000256" key="9">
    <source>
        <dbReference type="PROSITE-ProRule" id="PRU10141"/>
    </source>
</evidence>
<accession>K8EFY0</accession>
<dbReference type="PROSITE" id="PS00109">
    <property type="entry name" value="PROTEIN_KINASE_TYR"/>
    <property type="match status" value="1"/>
</dbReference>
<evidence type="ECO:0000313" key="14">
    <source>
        <dbReference type="Proteomes" id="UP000198341"/>
    </source>
</evidence>
<protein>
    <recommendedName>
        <fullName evidence="1">non-specific serine/threonine protein kinase</fullName>
        <ecNumber evidence="1">2.7.11.1</ecNumber>
    </recommendedName>
</protein>
<dbReference type="GeneID" id="19015593"/>
<feature type="compositionally biased region" description="Polar residues" evidence="10">
    <location>
        <begin position="366"/>
        <end position="375"/>
    </location>
</feature>
<dbReference type="SMART" id="SM00220">
    <property type="entry name" value="S_TKc"/>
    <property type="match status" value="1"/>
</dbReference>
<evidence type="ECO:0000256" key="11">
    <source>
        <dbReference type="SAM" id="Phobius"/>
    </source>
</evidence>
<evidence type="ECO:0000256" key="4">
    <source>
        <dbReference type="ARBA" id="ARBA00022741"/>
    </source>
</evidence>
<evidence type="ECO:0000256" key="1">
    <source>
        <dbReference type="ARBA" id="ARBA00012513"/>
    </source>
</evidence>
<feature type="transmembrane region" description="Helical" evidence="11">
    <location>
        <begin position="474"/>
        <end position="504"/>
    </location>
</feature>
<dbReference type="RefSeq" id="XP_007513326.1">
    <property type="nucleotide sequence ID" value="XM_007513264.1"/>
</dbReference>
<dbReference type="OrthoDB" id="75710at2759"/>
<evidence type="ECO:0000313" key="13">
    <source>
        <dbReference type="EMBL" id="CCO16884.1"/>
    </source>
</evidence>
<dbReference type="InterPro" id="IPR011009">
    <property type="entry name" value="Kinase-like_dom_sf"/>
</dbReference>
<keyword evidence="11" id="KW-1133">Transmembrane helix</keyword>
<name>K8EFY0_9CHLO</name>
<dbReference type="KEGG" id="bpg:Bathy05g00890"/>
<gene>
    <name evidence="13" type="ORF">Bathy05g00890</name>
</gene>
<feature type="domain" description="Protein kinase" evidence="12">
    <location>
        <begin position="79"/>
        <end position="354"/>
    </location>
</feature>
<keyword evidence="5 13" id="KW-0418">Kinase</keyword>
<keyword evidence="2 13" id="KW-0723">Serine/threonine-protein kinase</keyword>